<feature type="transmembrane region" description="Helical" evidence="5">
    <location>
        <begin position="147"/>
        <end position="169"/>
    </location>
</feature>
<dbReference type="AlphaFoldDB" id="A0A1W6CUD4"/>
<comment type="subcellular location">
    <subcellularLocation>
        <location evidence="1">Membrane</location>
        <topology evidence="1">Multi-pass membrane protein</topology>
    </subcellularLocation>
</comment>
<dbReference type="Pfam" id="PF01758">
    <property type="entry name" value="SBF"/>
    <property type="match status" value="1"/>
</dbReference>
<feature type="transmembrane region" description="Helical" evidence="5">
    <location>
        <begin position="101"/>
        <end position="126"/>
    </location>
</feature>
<evidence type="ECO:0000256" key="4">
    <source>
        <dbReference type="ARBA" id="ARBA00023136"/>
    </source>
</evidence>
<feature type="transmembrane region" description="Helical" evidence="5">
    <location>
        <begin position="175"/>
        <end position="193"/>
    </location>
</feature>
<keyword evidence="4 5" id="KW-0472">Membrane</keyword>
<keyword evidence="7" id="KW-1185">Reference proteome</keyword>
<dbReference type="STRING" id="1945662.B0A89_01300"/>
<dbReference type="InterPro" id="IPR002657">
    <property type="entry name" value="BilAc:Na_symport/Acr3"/>
</dbReference>
<dbReference type="EMBL" id="CP020612">
    <property type="protein sequence ID" value="ARJ68483.1"/>
    <property type="molecule type" value="Genomic_DNA"/>
</dbReference>
<dbReference type="InterPro" id="IPR038770">
    <property type="entry name" value="Na+/solute_symporter_sf"/>
</dbReference>
<feature type="transmembrane region" description="Helical" evidence="5">
    <location>
        <begin position="60"/>
        <end position="81"/>
    </location>
</feature>
<dbReference type="GO" id="GO:0016020">
    <property type="term" value="C:membrane"/>
    <property type="evidence" value="ECO:0007669"/>
    <property type="project" value="UniProtKB-SubCell"/>
</dbReference>
<feature type="transmembrane region" description="Helical" evidence="5">
    <location>
        <begin position="29"/>
        <end position="48"/>
    </location>
</feature>
<feature type="transmembrane region" description="Helical" evidence="5">
    <location>
        <begin position="233"/>
        <end position="255"/>
    </location>
</feature>
<evidence type="ECO:0000313" key="7">
    <source>
        <dbReference type="Proteomes" id="UP000193017"/>
    </source>
</evidence>
<evidence type="ECO:0000256" key="5">
    <source>
        <dbReference type="SAM" id="Phobius"/>
    </source>
</evidence>
<accession>A0A1W6CUD4</accession>
<organism evidence="6 7">
    <name type="scientific">Paracoccus contaminans</name>
    <dbReference type="NCBI Taxonomy" id="1945662"/>
    <lineage>
        <taxon>Bacteria</taxon>
        <taxon>Pseudomonadati</taxon>
        <taxon>Pseudomonadota</taxon>
        <taxon>Alphaproteobacteria</taxon>
        <taxon>Rhodobacterales</taxon>
        <taxon>Paracoccaceae</taxon>
        <taxon>Paracoccus</taxon>
    </lineage>
</organism>
<evidence type="ECO:0000256" key="3">
    <source>
        <dbReference type="ARBA" id="ARBA00022989"/>
    </source>
</evidence>
<sequence length="262" mass="25133">MLGLAALGCALICLSGGMAMPDDAPRDRRALILALLQLGGGMLLGWLVSWVMGLTAAETAALVLVGAAPGAAGAIPMAALAGGDATLAQGTVAAGSFAGAVGSFAGLGASVLITFAAGGGALWWLVLAATLPTWLGMGLRHRLPHGIIRAVSLAAGLALGAMIVAALVLGTAGAGPWPLAGAALVMAGALSVLGHAAGQAIGGTAAGASGAVVLPMRNVAIPMLAGFAAGMPAAPLAAGAFGIAMYLPVLALVFAKARRARP</sequence>
<evidence type="ECO:0000313" key="6">
    <source>
        <dbReference type="EMBL" id="ARJ68483.1"/>
    </source>
</evidence>
<dbReference type="KEGG" id="pcon:B0A89_01300"/>
<name>A0A1W6CUD4_9RHOB</name>
<protein>
    <submittedName>
        <fullName evidence="6">Uncharacterized protein</fullName>
    </submittedName>
</protein>
<dbReference type="Proteomes" id="UP000193017">
    <property type="component" value="Chromosome"/>
</dbReference>
<keyword evidence="2 5" id="KW-0812">Transmembrane</keyword>
<proteinExistence type="predicted"/>
<dbReference type="Gene3D" id="1.20.1530.20">
    <property type="match status" value="1"/>
</dbReference>
<keyword evidence="3 5" id="KW-1133">Transmembrane helix</keyword>
<reference evidence="6 7" key="1">
    <citation type="submission" date="2017-03" db="EMBL/GenBank/DDBJ databases">
        <title>Genome sequence of Paracoccus contaminans isolated from a water microcosm.</title>
        <authorList>
            <person name="Aurass P."/>
            <person name="Karste S."/>
            <person name="Trost E."/>
            <person name="Glaeser S.P."/>
            <person name="Kaempfer P."/>
            <person name="Flieger A."/>
        </authorList>
    </citation>
    <scope>NUCLEOTIDE SEQUENCE [LARGE SCALE GENOMIC DNA]</scope>
    <source>
        <strain evidence="7">RKI 16-01929T\LMG 29738T\CCM 8701T\CIP 111112T</strain>
    </source>
</reference>
<evidence type="ECO:0000256" key="1">
    <source>
        <dbReference type="ARBA" id="ARBA00004141"/>
    </source>
</evidence>
<gene>
    <name evidence="6" type="ORF">B0A89_01300</name>
</gene>
<evidence type="ECO:0000256" key="2">
    <source>
        <dbReference type="ARBA" id="ARBA00022692"/>
    </source>
</evidence>